<dbReference type="InterPro" id="IPR001482">
    <property type="entry name" value="T2SS/T4SS_dom"/>
</dbReference>
<dbReference type="AlphaFoldDB" id="A0A1E5D864"/>
<dbReference type="PANTHER" id="PTHR30258">
    <property type="entry name" value="TYPE II SECRETION SYSTEM PROTEIN GSPE-RELATED"/>
    <property type="match status" value="1"/>
</dbReference>
<dbReference type="SMART" id="SM00382">
    <property type="entry name" value="AAA"/>
    <property type="match status" value="1"/>
</dbReference>
<evidence type="ECO:0000313" key="5">
    <source>
        <dbReference type="EMBL" id="OEE79898.1"/>
    </source>
</evidence>
<dbReference type="FunFam" id="3.40.50.300:FF:000398">
    <property type="entry name" value="Type IV pilus assembly ATPase PilB"/>
    <property type="match status" value="1"/>
</dbReference>
<dbReference type="Proteomes" id="UP000094165">
    <property type="component" value="Unassembled WGS sequence"/>
</dbReference>
<evidence type="ECO:0000256" key="1">
    <source>
        <dbReference type="ARBA" id="ARBA00006611"/>
    </source>
</evidence>
<evidence type="ECO:0000313" key="6">
    <source>
        <dbReference type="Proteomes" id="UP000094165"/>
    </source>
</evidence>
<dbReference type="PANTHER" id="PTHR30258:SF29">
    <property type="entry name" value="MSHA PILUS ASSEMBLY ATPASE MSHE"/>
    <property type="match status" value="1"/>
</dbReference>
<proteinExistence type="inferred from homology"/>
<dbReference type="SUPFAM" id="SSF52540">
    <property type="entry name" value="P-loop containing nucleoside triphosphate hydrolases"/>
    <property type="match status" value="1"/>
</dbReference>
<evidence type="ECO:0000256" key="3">
    <source>
        <dbReference type="ARBA" id="ARBA00022840"/>
    </source>
</evidence>
<dbReference type="Pfam" id="PF05157">
    <property type="entry name" value="MshEN"/>
    <property type="match status" value="1"/>
</dbReference>
<dbReference type="GO" id="GO:0005524">
    <property type="term" value="F:ATP binding"/>
    <property type="evidence" value="ECO:0007669"/>
    <property type="project" value="UniProtKB-KW"/>
</dbReference>
<gene>
    <name evidence="5" type="ORF">A130_02140</name>
</gene>
<evidence type="ECO:0000259" key="4">
    <source>
        <dbReference type="PROSITE" id="PS00662"/>
    </source>
</evidence>
<reference evidence="5 6" key="1">
    <citation type="journal article" date="2012" name="Science">
        <title>Ecological populations of bacteria act as socially cohesive units of antibiotic production and resistance.</title>
        <authorList>
            <person name="Cordero O.X."/>
            <person name="Wildschutte H."/>
            <person name="Kirkup B."/>
            <person name="Proehl S."/>
            <person name="Ngo L."/>
            <person name="Hussain F."/>
            <person name="Le Roux F."/>
            <person name="Mincer T."/>
            <person name="Polz M.F."/>
        </authorList>
    </citation>
    <scope>NUCLEOTIDE SEQUENCE [LARGE SCALE GENOMIC DNA]</scope>
    <source>
        <strain evidence="5 6">FF-238</strain>
    </source>
</reference>
<dbReference type="SUPFAM" id="SSF160246">
    <property type="entry name" value="EspE N-terminal domain-like"/>
    <property type="match status" value="1"/>
</dbReference>
<accession>A0A1E5D864</accession>
<dbReference type="PROSITE" id="PS00662">
    <property type="entry name" value="T2SP_E"/>
    <property type="match status" value="1"/>
</dbReference>
<dbReference type="CDD" id="cd01129">
    <property type="entry name" value="PulE-GspE-like"/>
    <property type="match status" value="1"/>
</dbReference>
<evidence type="ECO:0000256" key="2">
    <source>
        <dbReference type="ARBA" id="ARBA00022741"/>
    </source>
</evidence>
<dbReference type="Pfam" id="PF00437">
    <property type="entry name" value="T2SSE"/>
    <property type="match status" value="1"/>
</dbReference>
<dbReference type="GO" id="GO:0016887">
    <property type="term" value="F:ATP hydrolysis activity"/>
    <property type="evidence" value="ECO:0007669"/>
    <property type="project" value="TreeGrafter"/>
</dbReference>
<sequence>MQIKLRKRLGDLLVEEGIITEQQVEQALSAQRSTGQKLGDTLIELGFLSEQQMLMFLSQQLDLPLIDLSRAAVDIDAVQLLPEVHARRLRALVIGRNQDTLRIAMSDPADLFAQESLLDQLGQYGLEFVIAPERQLVEGFDRYYRRTKDIASFAEQLQAEHQVNEAFDFDIGDEDSDEVTVVKLINSLFEDAIQVGASDIHIEPDSNVLRLRQRIDGVLHETLLNEVNIASALVLRLKLMANLDISEKRLPQDGRFNIRVKGQSVDIRMSTMPVQYGESVVMRLLNQTSGLRKLEESGLPADLLARLRDQLRRPHGMILVTGPTGSGKTTTLYGALSELNVPGKKIITAEDPVEYRLPRINQVQVNSKINLNFSTVLRTFLRQDPDIILIGEMRDHETVEIGLRAALTGHLVLSTLHTNDAIDSALRMMDMGAPGYLVASAVRAVVAQRLIRKVCPDCKVDDQIDEARKQWLSVRFPNQVEQTFTKGRGCQNCNLTGYRGRIGVFEMLELEQHMMDSLRSSDAVAFSKAARASKNYKPLLASAMELAIEGTVSLDEVMNLGEGDASGMADAILI</sequence>
<dbReference type="Gene3D" id="3.30.450.90">
    <property type="match status" value="1"/>
</dbReference>
<dbReference type="Gene3D" id="1.10.40.70">
    <property type="match status" value="1"/>
</dbReference>
<organism evidence="5 6">
    <name type="scientific">Vibrio genomosp. F6 str. FF-238</name>
    <dbReference type="NCBI Taxonomy" id="1191298"/>
    <lineage>
        <taxon>Bacteria</taxon>
        <taxon>Pseudomonadati</taxon>
        <taxon>Pseudomonadota</taxon>
        <taxon>Gammaproteobacteria</taxon>
        <taxon>Vibrionales</taxon>
        <taxon>Vibrionaceae</taxon>
        <taxon>Vibrio</taxon>
    </lineage>
</organism>
<dbReference type="EMBL" id="AJYW02000017">
    <property type="protein sequence ID" value="OEE79898.1"/>
    <property type="molecule type" value="Genomic_DNA"/>
</dbReference>
<protein>
    <submittedName>
        <fullName evidence="5">MSHA biogenesis protein MshE</fullName>
    </submittedName>
</protein>
<keyword evidence="2" id="KW-0547">Nucleotide-binding</keyword>
<dbReference type="GO" id="GO:0005886">
    <property type="term" value="C:plasma membrane"/>
    <property type="evidence" value="ECO:0007669"/>
    <property type="project" value="TreeGrafter"/>
</dbReference>
<name>A0A1E5D864_9VIBR</name>
<dbReference type="Gene3D" id="3.40.50.300">
    <property type="entry name" value="P-loop containing nucleotide triphosphate hydrolases"/>
    <property type="match status" value="1"/>
</dbReference>
<dbReference type="InterPro" id="IPR037257">
    <property type="entry name" value="T2SS_E_N_sf"/>
</dbReference>
<dbReference type="InterPro" id="IPR027417">
    <property type="entry name" value="P-loop_NTPase"/>
</dbReference>
<dbReference type="RefSeq" id="WP_017051183.1">
    <property type="nucleotide sequence ID" value="NZ_AJYW02000017.1"/>
</dbReference>
<feature type="domain" description="Bacterial type II secretion system protein E" evidence="4">
    <location>
        <begin position="381"/>
        <end position="395"/>
    </location>
</feature>
<dbReference type="FunFam" id="3.30.300.160:FF:000002">
    <property type="entry name" value="Type II secretion system protein E"/>
    <property type="match status" value="1"/>
</dbReference>
<dbReference type="InterPro" id="IPR007831">
    <property type="entry name" value="T2SS_GspE_N"/>
</dbReference>
<dbReference type="InterPro" id="IPR003593">
    <property type="entry name" value="AAA+_ATPase"/>
</dbReference>
<keyword evidence="3" id="KW-0067">ATP-binding</keyword>
<keyword evidence="6" id="KW-1185">Reference proteome</keyword>
<dbReference type="FunFam" id="3.30.450.90:FF:000001">
    <property type="entry name" value="Type II secretion system ATPase GspE"/>
    <property type="match status" value="1"/>
</dbReference>
<comment type="similarity">
    <text evidence="1">Belongs to the GSP E family.</text>
</comment>
<comment type="caution">
    <text evidence="5">The sequence shown here is derived from an EMBL/GenBank/DDBJ whole genome shotgun (WGS) entry which is preliminary data.</text>
</comment>
<dbReference type="Gene3D" id="3.30.300.160">
    <property type="entry name" value="Type II secretion system, protein E, N-terminal domain"/>
    <property type="match status" value="1"/>
</dbReference>